<protein>
    <submittedName>
        <fullName evidence="1">Uncharacterized protein</fullName>
    </submittedName>
</protein>
<evidence type="ECO:0000313" key="1">
    <source>
        <dbReference type="EMBL" id="MBW86427.1"/>
    </source>
</evidence>
<accession>A0A2P2IZ18</accession>
<organism evidence="1">
    <name type="scientific">Rhizophora mucronata</name>
    <name type="common">Asiatic mangrove</name>
    <dbReference type="NCBI Taxonomy" id="61149"/>
    <lineage>
        <taxon>Eukaryota</taxon>
        <taxon>Viridiplantae</taxon>
        <taxon>Streptophyta</taxon>
        <taxon>Embryophyta</taxon>
        <taxon>Tracheophyta</taxon>
        <taxon>Spermatophyta</taxon>
        <taxon>Magnoliopsida</taxon>
        <taxon>eudicotyledons</taxon>
        <taxon>Gunneridae</taxon>
        <taxon>Pentapetalae</taxon>
        <taxon>rosids</taxon>
        <taxon>fabids</taxon>
        <taxon>Malpighiales</taxon>
        <taxon>Rhizophoraceae</taxon>
        <taxon>Rhizophora</taxon>
    </lineage>
</organism>
<reference evidence="1" key="1">
    <citation type="submission" date="2018-02" db="EMBL/GenBank/DDBJ databases">
        <title>Rhizophora mucronata_Transcriptome.</title>
        <authorList>
            <person name="Meera S.P."/>
            <person name="Sreeshan A."/>
            <person name="Augustine A."/>
        </authorList>
    </citation>
    <scope>NUCLEOTIDE SEQUENCE</scope>
    <source>
        <tissue evidence="1">Leaf</tissue>
    </source>
</reference>
<dbReference type="AlphaFoldDB" id="A0A2P2IZ18"/>
<name>A0A2P2IZ18_RHIMU</name>
<dbReference type="EMBL" id="GGEC01005944">
    <property type="protein sequence ID" value="MBW86427.1"/>
    <property type="molecule type" value="Transcribed_RNA"/>
</dbReference>
<proteinExistence type="predicted"/>
<sequence length="53" mass="6347">MKRYIMYVAKLKCFRVKLKLKCNSNYRVQFAIFLVLLNSLVLISQTRCIIKYA</sequence>